<dbReference type="Pfam" id="PF19940">
    <property type="entry name" value="DUF6402"/>
    <property type="match status" value="1"/>
</dbReference>
<organism evidence="1 2">
    <name type="scientific">Helicobacter cinaedi CCUG 18818 = ATCC BAA-847</name>
    <dbReference type="NCBI Taxonomy" id="537971"/>
    <lineage>
        <taxon>Bacteria</taxon>
        <taxon>Pseudomonadati</taxon>
        <taxon>Campylobacterota</taxon>
        <taxon>Epsilonproteobacteria</taxon>
        <taxon>Campylobacterales</taxon>
        <taxon>Helicobacteraceae</taxon>
        <taxon>Helicobacter</taxon>
    </lineage>
</organism>
<dbReference type="Proteomes" id="UP000006036">
    <property type="component" value="Chromosome 1"/>
</dbReference>
<gene>
    <name evidence="1" type="ORF">HCBAA847_1452</name>
</gene>
<dbReference type="AlphaFoldDB" id="A0AAI8QH61"/>
<evidence type="ECO:0000313" key="2">
    <source>
        <dbReference type="Proteomes" id="UP000006036"/>
    </source>
</evidence>
<name>A0AAI8QH61_9HELI</name>
<proteinExistence type="predicted"/>
<reference evidence="1 2" key="1">
    <citation type="journal article" date="2012" name="J. Bacteriol.">
        <title>Complete Genome Sequence of Helicobacter cinaedi Type Strain ATCC BAA-847.</title>
        <authorList>
            <person name="Miyoshi-Akiyama T."/>
            <person name="Takeshita N."/>
            <person name="Ohmagari N."/>
            <person name="Kirikae T."/>
        </authorList>
    </citation>
    <scope>NUCLEOTIDE SEQUENCE [LARGE SCALE GENOMIC DNA]</scope>
    <source>
        <strain evidence="1 2">ATCC BAA-847</strain>
    </source>
</reference>
<accession>A0AAI8QH61</accession>
<sequence length="207" mass="24319">MVDYIYCHSISDTNFGIEYKLKSEENSNQAIALYALSGKFQIYYVLDTFEIKKMNENEIAIYPRQIKAYVDDSFDFRDQNHIFNDNGSIKELGQPVGAWDYKEGRFDRDVSEQQMNKYAEKSGTFSANNVGAFFFLSLRTNTAITKKEYLDYKQINIYPIYNQDYQQTQTYFHIGCDFLVTSKTFKDIVVPQDANLKRIFKIIIKDF</sequence>
<dbReference type="KEGG" id="hcb:HCBAA847_1452"/>
<evidence type="ECO:0000313" key="1">
    <source>
        <dbReference type="EMBL" id="BAM32682.1"/>
    </source>
</evidence>
<protein>
    <submittedName>
        <fullName evidence="1">Uncharacterized protein</fullName>
    </submittedName>
</protein>
<dbReference type="InterPro" id="IPR045646">
    <property type="entry name" value="DUF6402"/>
</dbReference>
<dbReference type="EMBL" id="AP012492">
    <property type="protein sequence ID" value="BAM32682.1"/>
    <property type="molecule type" value="Genomic_DNA"/>
</dbReference>